<dbReference type="EMBL" id="BAABGU010000017">
    <property type="protein sequence ID" value="GAA4571650.1"/>
    <property type="molecule type" value="Genomic_DNA"/>
</dbReference>
<organism evidence="4 5">
    <name type="scientific">Micromonospora coerulea</name>
    <dbReference type="NCBI Taxonomy" id="47856"/>
    <lineage>
        <taxon>Bacteria</taxon>
        <taxon>Bacillati</taxon>
        <taxon>Actinomycetota</taxon>
        <taxon>Actinomycetes</taxon>
        <taxon>Micromonosporales</taxon>
        <taxon>Micromonosporaceae</taxon>
        <taxon>Micromonospora</taxon>
    </lineage>
</organism>
<evidence type="ECO:0000256" key="1">
    <source>
        <dbReference type="ARBA" id="ARBA00022527"/>
    </source>
</evidence>
<dbReference type="InterPro" id="IPR003594">
    <property type="entry name" value="HATPase_dom"/>
</dbReference>
<dbReference type="RefSeq" id="WP_346120446.1">
    <property type="nucleotide sequence ID" value="NZ_BAABGU010000017.1"/>
</dbReference>
<dbReference type="InterPro" id="IPR025847">
    <property type="entry name" value="MEDS_domain"/>
</dbReference>
<dbReference type="CDD" id="cd16936">
    <property type="entry name" value="HATPase_RsbW-like"/>
    <property type="match status" value="1"/>
</dbReference>
<keyword evidence="1" id="KW-0723">Serine/threonine-protein kinase</keyword>
<accession>A0ABP8SLK8</accession>
<name>A0ABP8SLK8_9ACTN</name>
<dbReference type="Pfam" id="PF14417">
    <property type="entry name" value="MEDS"/>
    <property type="match status" value="1"/>
</dbReference>
<dbReference type="Proteomes" id="UP001500307">
    <property type="component" value="Unassembled WGS sequence"/>
</dbReference>
<dbReference type="SUPFAM" id="SSF55874">
    <property type="entry name" value="ATPase domain of HSP90 chaperone/DNA topoisomerase II/histidine kinase"/>
    <property type="match status" value="1"/>
</dbReference>
<feature type="domain" description="Histidine kinase/HSP90-like ATPase" evidence="2">
    <location>
        <begin position="191"/>
        <end position="307"/>
    </location>
</feature>
<evidence type="ECO:0000259" key="2">
    <source>
        <dbReference type="Pfam" id="PF13581"/>
    </source>
</evidence>
<keyword evidence="1" id="KW-0418">Kinase</keyword>
<proteinExistence type="predicted"/>
<dbReference type="Gene3D" id="3.30.565.10">
    <property type="entry name" value="Histidine kinase-like ATPase, C-terminal domain"/>
    <property type="match status" value="1"/>
</dbReference>
<dbReference type="Pfam" id="PF13581">
    <property type="entry name" value="HATPase_c_2"/>
    <property type="match status" value="1"/>
</dbReference>
<feature type="domain" description="MEDS" evidence="3">
    <location>
        <begin position="10"/>
        <end position="153"/>
    </location>
</feature>
<dbReference type="InterPro" id="IPR047718">
    <property type="entry name" value="RsbA-like_anti_sig"/>
</dbReference>
<evidence type="ECO:0000313" key="4">
    <source>
        <dbReference type="EMBL" id="GAA4571650.1"/>
    </source>
</evidence>
<keyword evidence="1" id="KW-0808">Transferase</keyword>
<dbReference type="PANTHER" id="PTHR35526:SF3">
    <property type="entry name" value="ANTI-SIGMA-F FACTOR RSBW"/>
    <property type="match status" value="1"/>
</dbReference>
<reference evidence="5" key="1">
    <citation type="journal article" date="2019" name="Int. J. Syst. Evol. Microbiol.">
        <title>The Global Catalogue of Microorganisms (GCM) 10K type strain sequencing project: providing services to taxonomists for standard genome sequencing and annotation.</title>
        <authorList>
            <consortium name="The Broad Institute Genomics Platform"/>
            <consortium name="The Broad Institute Genome Sequencing Center for Infectious Disease"/>
            <person name="Wu L."/>
            <person name="Ma J."/>
        </authorList>
    </citation>
    <scope>NUCLEOTIDE SEQUENCE [LARGE SCALE GENOMIC DNA]</scope>
    <source>
        <strain evidence="5">JCM 3175</strain>
    </source>
</reference>
<dbReference type="PANTHER" id="PTHR35526">
    <property type="entry name" value="ANTI-SIGMA-F FACTOR RSBW-RELATED"/>
    <property type="match status" value="1"/>
</dbReference>
<dbReference type="InterPro" id="IPR036890">
    <property type="entry name" value="HATPase_C_sf"/>
</dbReference>
<dbReference type="NCBIfam" id="NF041045">
    <property type="entry name" value="RsbA_anti_sig"/>
    <property type="match status" value="1"/>
</dbReference>
<gene>
    <name evidence="4" type="ORF">GCM10023176_32830</name>
</gene>
<comment type="caution">
    <text evidence="4">The sequence shown here is derived from an EMBL/GenBank/DDBJ whole genome shotgun (WGS) entry which is preliminary data.</text>
</comment>
<protein>
    <submittedName>
        <fullName evidence="4">Anti-sigma factor RsbA family regulatory protein</fullName>
    </submittedName>
</protein>
<sequence length="311" mass="33900">MTATTGRTLRHHAMFYDRDDEFTTVLSAFLRTGLTRGDAAVVASTPANIVLLRDALGDQASQVTFFDRDDWYRRPTTTVAGWQRLLDQAIAEGRPGVSIVGEVGFGPPDRHVGWTRYESALNAVFTQAPAEIVCPYDVRALPSAVLADARRTHATVLDPQPVGSDRYQPPDQLLRQLPDPALRPIGTPALAATFADVAGLRRQVRTLVHTVGWLADDRLDDLLLVLSEMASNSLRHGAGRPSLHLWGAPGEIVCEIRDQGTGPDDPLAGYRPPDPNMEGSRGLWIARQVCDDFAISADEAGTRVTFAIRTS</sequence>
<dbReference type="InterPro" id="IPR050267">
    <property type="entry name" value="Anti-sigma-factor_SerPK"/>
</dbReference>
<keyword evidence="5" id="KW-1185">Reference proteome</keyword>
<evidence type="ECO:0000259" key="3">
    <source>
        <dbReference type="Pfam" id="PF14417"/>
    </source>
</evidence>
<evidence type="ECO:0000313" key="5">
    <source>
        <dbReference type="Proteomes" id="UP001500307"/>
    </source>
</evidence>